<dbReference type="OrthoDB" id="7615137at2"/>
<evidence type="ECO:0000313" key="6">
    <source>
        <dbReference type="EMBL" id="RXZ66200.1"/>
    </source>
</evidence>
<dbReference type="GO" id="GO:0015074">
    <property type="term" value="P:DNA integration"/>
    <property type="evidence" value="ECO:0007669"/>
    <property type="project" value="UniProtKB-KW"/>
</dbReference>
<name>A0A4Q2KPB8_9SPHN</name>
<keyword evidence="3 4" id="KW-0238">DNA-binding</keyword>
<dbReference type="SUPFAM" id="SSF56349">
    <property type="entry name" value="DNA breaking-rejoining enzymes"/>
    <property type="match status" value="1"/>
</dbReference>
<dbReference type="PANTHER" id="PTHR30629:SF2">
    <property type="entry name" value="PROPHAGE INTEGRASE INTS-RELATED"/>
    <property type="match status" value="1"/>
</dbReference>
<comment type="similarity">
    <text evidence="1">Belongs to the 'phage' integrase family.</text>
</comment>
<evidence type="ECO:0000256" key="1">
    <source>
        <dbReference type="ARBA" id="ARBA00008857"/>
    </source>
</evidence>
<dbReference type="PROSITE" id="PS51900">
    <property type="entry name" value="CB"/>
    <property type="match status" value="1"/>
</dbReference>
<dbReference type="Proteomes" id="UP000293623">
    <property type="component" value="Unassembled WGS sequence"/>
</dbReference>
<dbReference type="InterPro" id="IPR011010">
    <property type="entry name" value="DNA_brk_join_enz"/>
</dbReference>
<dbReference type="InterPro" id="IPR025166">
    <property type="entry name" value="Integrase_DNA_bind_dom"/>
</dbReference>
<feature type="domain" description="Core-binding (CB)" evidence="5">
    <location>
        <begin position="105"/>
        <end position="185"/>
    </location>
</feature>
<accession>A0A4Q2KPB8</accession>
<dbReference type="InterPro" id="IPR010998">
    <property type="entry name" value="Integrase_recombinase_N"/>
</dbReference>
<evidence type="ECO:0000259" key="5">
    <source>
        <dbReference type="PROSITE" id="PS51900"/>
    </source>
</evidence>
<dbReference type="PANTHER" id="PTHR30629">
    <property type="entry name" value="PROPHAGE INTEGRASE"/>
    <property type="match status" value="1"/>
</dbReference>
<dbReference type="RefSeq" id="WP_129523674.1">
    <property type="nucleotide sequence ID" value="NZ_SDPV01000001.1"/>
</dbReference>
<dbReference type="Pfam" id="PF14659">
    <property type="entry name" value="Phage_int_SAM_3"/>
    <property type="match status" value="1"/>
</dbReference>
<protein>
    <submittedName>
        <fullName evidence="6">DUF4102 domain-containing protein</fullName>
    </submittedName>
</protein>
<keyword evidence="2" id="KW-0229">DNA integration</keyword>
<dbReference type="AlphaFoldDB" id="A0A4Q2KPB8"/>
<evidence type="ECO:0000256" key="4">
    <source>
        <dbReference type="PROSITE-ProRule" id="PRU01248"/>
    </source>
</evidence>
<gene>
    <name evidence="6" type="ORF">ETX26_05680</name>
</gene>
<dbReference type="InterPro" id="IPR004107">
    <property type="entry name" value="Integrase_SAM-like_N"/>
</dbReference>
<proteinExistence type="inferred from homology"/>
<sequence length="205" mass="23248">MQKVEPGTITILTDAKIRAITKSEKGQVQVRDKSVPGLRIRVGSSSARAFVLRKTVAGRYRNITLRRYCERFGLAEARKKARQLISDIEFSADPAATLPSPVRRRVVPTVRSLWPSYRAARSHLRTIREVERVFERHILPSFGDRAAHKITRGEITRFLDEIARTTPVVARNVHGYLSAFHSWALPRLDDLPGNPCRANSQKRGE</sequence>
<dbReference type="Gene3D" id="1.10.150.130">
    <property type="match status" value="1"/>
</dbReference>
<evidence type="ECO:0000256" key="3">
    <source>
        <dbReference type="ARBA" id="ARBA00023125"/>
    </source>
</evidence>
<dbReference type="InterPro" id="IPR038488">
    <property type="entry name" value="Integrase_DNA-bd_sf"/>
</dbReference>
<keyword evidence="7" id="KW-1185">Reference proteome</keyword>
<dbReference type="Gene3D" id="3.30.160.390">
    <property type="entry name" value="Integrase, DNA-binding domain"/>
    <property type="match status" value="1"/>
</dbReference>
<evidence type="ECO:0000313" key="7">
    <source>
        <dbReference type="Proteomes" id="UP000293623"/>
    </source>
</evidence>
<dbReference type="Pfam" id="PF13356">
    <property type="entry name" value="Arm-DNA-bind_3"/>
    <property type="match status" value="1"/>
</dbReference>
<dbReference type="GO" id="GO:0003677">
    <property type="term" value="F:DNA binding"/>
    <property type="evidence" value="ECO:0007669"/>
    <property type="project" value="UniProtKB-UniRule"/>
</dbReference>
<dbReference type="EMBL" id="SDPV01000001">
    <property type="protein sequence ID" value="RXZ66200.1"/>
    <property type="molecule type" value="Genomic_DNA"/>
</dbReference>
<organism evidence="6 7">
    <name type="scientific">Pelagerythrobacter rhizovicinus</name>
    <dbReference type="NCBI Taxonomy" id="2268576"/>
    <lineage>
        <taxon>Bacteria</taxon>
        <taxon>Pseudomonadati</taxon>
        <taxon>Pseudomonadota</taxon>
        <taxon>Alphaproteobacteria</taxon>
        <taxon>Sphingomonadales</taxon>
        <taxon>Erythrobacteraceae</taxon>
        <taxon>Pelagerythrobacter</taxon>
    </lineage>
</organism>
<dbReference type="InterPro" id="IPR050808">
    <property type="entry name" value="Phage_Integrase"/>
</dbReference>
<dbReference type="InterPro" id="IPR044068">
    <property type="entry name" value="CB"/>
</dbReference>
<comment type="caution">
    <text evidence="6">The sequence shown here is derived from an EMBL/GenBank/DDBJ whole genome shotgun (WGS) entry which is preliminary data.</text>
</comment>
<reference evidence="6 7" key="1">
    <citation type="submission" date="2019-01" db="EMBL/GenBank/DDBJ databases">
        <title>Altererythrobacter rhizovicinus sp. nov., isolated from the rhizosphere soil of Haloxylon ammodendron.</title>
        <authorList>
            <person name="Li H.-P."/>
            <person name="Gou J.-Y."/>
            <person name="Yao D."/>
            <person name="Han Q.-Q."/>
            <person name="Shao K.-Z."/>
            <person name="Zhao Q."/>
            <person name="Zhang J.-L."/>
        </authorList>
    </citation>
    <scope>NUCLEOTIDE SEQUENCE [LARGE SCALE GENOMIC DNA]</scope>
    <source>
        <strain evidence="6 7">AY-3R</strain>
    </source>
</reference>
<evidence type="ECO:0000256" key="2">
    <source>
        <dbReference type="ARBA" id="ARBA00022908"/>
    </source>
</evidence>